<evidence type="ECO:0000313" key="4">
    <source>
        <dbReference type="Proteomes" id="UP000197050"/>
    </source>
</evidence>
<proteinExistence type="predicted"/>
<feature type="domain" description="Protein NO VEIN C-terminal" evidence="2">
    <location>
        <begin position="225"/>
        <end position="319"/>
    </location>
</feature>
<dbReference type="Pfam" id="PF13020">
    <property type="entry name" value="NOV_C"/>
    <property type="match status" value="1"/>
</dbReference>
<protein>
    <submittedName>
        <fullName evidence="3">DUF3883 domain-containing protein</fullName>
    </submittedName>
</protein>
<organism evidence="3 4">
    <name type="scientific">Brevundimonas vesicularis</name>
    <name type="common">Pseudomonas vesicularis</name>
    <dbReference type="NCBI Taxonomy" id="41276"/>
    <lineage>
        <taxon>Bacteria</taxon>
        <taxon>Pseudomonadati</taxon>
        <taxon>Pseudomonadota</taxon>
        <taxon>Alphaproteobacteria</taxon>
        <taxon>Caulobacterales</taxon>
        <taxon>Caulobacteraceae</taxon>
        <taxon>Brevundimonas</taxon>
    </lineage>
</organism>
<reference evidence="4" key="1">
    <citation type="submission" date="2017-06" db="EMBL/GenBank/DDBJ databases">
        <title>FDA dAtabase for Regulatory Grade micrObial Sequences (FDA-ARGOS): Supporting development and validation of Infectious Disease Dx tests.</title>
        <authorList>
            <person name="Minogue T."/>
            <person name="Wolcott M."/>
            <person name="Wasieloski L."/>
            <person name="Aguilar W."/>
            <person name="Moore D."/>
            <person name="Tallon L."/>
            <person name="Sadzewicz L."/>
            <person name="Sengamalay N."/>
            <person name="Ott S."/>
            <person name="Godinez A."/>
            <person name="Nagaraj S."/>
            <person name="Nadendla S."/>
            <person name="Geyer C."/>
            <person name="Sichtig H."/>
        </authorList>
    </citation>
    <scope>NUCLEOTIDE SEQUENCE [LARGE SCALE GENOMIC DNA]</scope>
    <source>
        <strain evidence="4">FDAARGOS_289</strain>
    </source>
</reference>
<sequence length="342" mass="38019">MRRSSFQEANLSPSIPGEPVWLRPQGEPVADASKTGTDWKDDELDAIVADYFSMLALDAAGEPFVKAHRARALMERTGRSHRSVEFKHMNISAVAAELGLPHVRGYRPMANYQAAIFDAIDRHLDAHPEILNDNAFSFLPVVQTWGGGSALFRAETEGTTGSERGVAESASRFDDAGASHLPLTLTESPPPGPARTPRPEGLARLVRKYDPAARDHRNRSLGLLGEERVFHHERARLIAHDRPDLARRIEWTSQERGDGAGYGIRSFDPTGAERLIEVKATRGGRTTPFYLTRTEREVSQERPDHWRLYRLHDLSAAAGLFILPPPLEASVTLEAEAWKAHF</sequence>
<dbReference type="InterPro" id="IPR024975">
    <property type="entry name" value="NOV_C"/>
</dbReference>
<feature type="compositionally biased region" description="Polar residues" evidence="1">
    <location>
        <begin position="1"/>
        <end position="13"/>
    </location>
</feature>
<accession>A0A2P1CN86</accession>
<evidence type="ECO:0000259" key="2">
    <source>
        <dbReference type="Pfam" id="PF13020"/>
    </source>
</evidence>
<name>A0A2P1CN86_BREVE</name>
<feature type="region of interest" description="Disordered" evidence="1">
    <location>
        <begin position="1"/>
        <end position="36"/>
    </location>
</feature>
<dbReference type="Proteomes" id="UP000197050">
    <property type="component" value="Chromosome"/>
</dbReference>
<dbReference type="AlphaFoldDB" id="A0A2P1CN86"/>
<feature type="region of interest" description="Disordered" evidence="1">
    <location>
        <begin position="180"/>
        <end position="200"/>
    </location>
</feature>
<dbReference type="EMBL" id="CP022048">
    <property type="protein sequence ID" value="AVJ52847.1"/>
    <property type="molecule type" value="Genomic_DNA"/>
</dbReference>
<evidence type="ECO:0000256" key="1">
    <source>
        <dbReference type="SAM" id="MobiDB-lite"/>
    </source>
</evidence>
<gene>
    <name evidence="3" type="ORF">CEP68_11845</name>
</gene>
<evidence type="ECO:0000313" key="3">
    <source>
        <dbReference type="EMBL" id="AVJ52847.1"/>
    </source>
</evidence>
<dbReference type="KEGG" id="bvc:CEP68_11845"/>